<reference evidence="5 6" key="1">
    <citation type="journal article" date="2019" name="Proc. Natl. Acad. Sci. U.S.A.">
        <title>Regulatory changes in pterin and carotenoid genes underlie balanced color polymorphisms in the wall lizard.</title>
        <authorList>
            <person name="Andrade P."/>
            <person name="Pinho C."/>
            <person name="Perez I de Lanuza G."/>
            <person name="Afonso S."/>
            <person name="Brejcha J."/>
            <person name="Rubin C.J."/>
            <person name="Wallerman O."/>
            <person name="Pereira P."/>
            <person name="Sabatino S.J."/>
            <person name="Bellati A."/>
            <person name="Pellitteri-Rosa D."/>
            <person name="Bosakova Z."/>
            <person name="Bunikis I."/>
            <person name="Carretero M.A."/>
            <person name="Feiner N."/>
            <person name="Marsik P."/>
            <person name="Pauperio F."/>
            <person name="Salvi D."/>
            <person name="Soler L."/>
            <person name="While G.M."/>
            <person name="Uller T."/>
            <person name="Font E."/>
            <person name="Andersson L."/>
            <person name="Carneiro M."/>
        </authorList>
    </citation>
    <scope>NUCLEOTIDE SEQUENCE</scope>
</reference>
<dbReference type="InterPro" id="IPR006703">
    <property type="entry name" value="G_AIG1"/>
</dbReference>
<dbReference type="Proteomes" id="UP000472272">
    <property type="component" value="Chromosome 12"/>
</dbReference>
<keyword evidence="6" id="KW-1185">Reference proteome</keyword>
<dbReference type="Gene3D" id="3.40.50.300">
    <property type="entry name" value="P-loop containing nucleotide triphosphate hydrolases"/>
    <property type="match status" value="1"/>
</dbReference>
<proteinExistence type="inferred from homology"/>
<evidence type="ECO:0000313" key="6">
    <source>
        <dbReference type="Proteomes" id="UP000472272"/>
    </source>
</evidence>
<dbReference type="Pfam" id="PF04548">
    <property type="entry name" value="AIG1"/>
    <property type="match status" value="1"/>
</dbReference>
<feature type="domain" description="AIG1-type G" evidence="4">
    <location>
        <begin position="17"/>
        <end position="222"/>
    </location>
</feature>
<dbReference type="InterPro" id="IPR027417">
    <property type="entry name" value="P-loop_NTPase"/>
</dbReference>
<evidence type="ECO:0000256" key="2">
    <source>
        <dbReference type="ARBA" id="ARBA00022741"/>
    </source>
</evidence>
<sequence>MAACLSATGSMSKARTDEELRILLIGKTGSGKSATGNTILGAEKFKSTSNLDSTTKTCEGREATVGGRTIVVVDTPGFFDTKIKKRFTRKELKECIDMVSPGAHAILVVIKAGKITKGHQETFQEVKSLFKNEGKKYLILLFTYKDELDRNGSTLEKFLKGADGHLKDLIEMSERRMIAFNNVADEEEKESQVKKLIEMIDVLVALNGRTPLYTEEQFNKDMSWWSWLTSCWR</sequence>
<accession>A0A670JEC8</accession>
<reference evidence="5" key="3">
    <citation type="submission" date="2025-09" db="UniProtKB">
        <authorList>
            <consortium name="Ensembl"/>
        </authorList>
    </citation>
    <scope>IDENTIFICATION</scope>
</reference>
<reference evidence="5" key="2">
    <citation type="submission" date="2025-08" db="UniProtKB">
        <authorList>
            <consortium name="Ensembl"/>
        </authorList>
    </citation>
    <scope>IDENTIFICATION</scope>
</reference>
<dbReference type="PROSITE" id="PS51720">
    <property type="entry name" value="G_AIG1"/>
    <property type="match status" value="1"/>
</dbReference>
<dbReference type="AlphaFoldDB" id="A0A670JEC8"/>
<dbReference type="GeneTree" id="ENSGT00940000159509"/>
<comment type="similarity">
    <text evidence="1">Belongs to the TRAFAC class TrmE-Era-EngA-EngB-Septin-like GTPase superfamily. AIG1/Toc34/Toc159-like paraseptin GTPase family. IAN subfamily.</text>
</comment>
<gene>
    <name evidence="5" type="primary">LOC114607923</name>
</gene>
<evidence type="ECO:0000256" key="3">
    <source>
        <dbReference type="ARBA" id="ARBA00023134"/>
    </source>
</evidence>
<organism evidence="5 6">
    <name type="scientific">Podarcis muralis</name>
    <name type="common">Wall lizard</name>
    <name type="synonym">Lacerta muralis</name>
    <dbReference type="NCBI Taxonomy" id="64176"/>
    <lineage>
        <taxon>Eukaryota</taxon>
        <taxon>Metazoa</taxon>
        <taxon>Chordata</taxon>
        <taxon>Craniata</taxon>
        <taxon>Vertebrata</taxon>
        <taxon>Euteleostomi</taxon>
        <taxon>Lepidosauria</taxon>
        <taxon>Squamata</taxon>
        <taxon>Bifurcata</taxon>
        <taxon>Unidentata</taxon>
        <taxon>Episquamata</taxon>
        <taxon>Laterata</taxon>
        <taxon>Lacertibaenia</taxon>
        <taxon>Lacertidae</taxon>
        <taxon>Podarcis</taxon>
    </lineage>
</organism>
<dbReference type="Ensembl" id="ENSPMRT00000023316.1">
    <property type="protein sequence ID" value="ENSPMRP00000021954.1"/>
    <property type="gene ID" value="ENSPMRG00000014275.1"/>
</dbReference>
<dbReference type="PANTHER" id="PTHR10903:SF170">
    <property type="entry name" value="GTPASE IMAP FAMILY MEMBER 7"/>
    <property type="match status" value="1"/>
</dbReference>
<evidence type="ECO:0000313" key="5">
    <source>
        <dbReference type="Ensembl" id="ENSPMRP00000021954.1"/>
    </source>
</evidence>
<name>A0A670JEC8_PODMU</name>
<evidence type="ECO:0000256" key="1">
    <source>
        <dbReference type="ARBA" id="ARBA00008535"/>
    </source>
</evidence>
<dbReference type="PANTHER" id="PTHR10903">
    <property type="entry name" value="GTPASE, IMAP FAMILY MEMBER-RELATED"/>
    <property type="match status" value="1"/>
</dbReference>
<keyword evidence="2" id="KW-0547">Nucleotide-binding</keyword>
<dbReference type="SUPFAM" id="SSF52540">
    <property type="entry name" value="P-loop containing nucleoside triphosphate hydrolases"/>
    <property type="match status" value="1"/>
</dbReference>
<dbReference type="FunFam" id="3.40.50.300:FF:000366">
    <property type="entry name" value="GTPase, IMAP family member 2"/>
    <property type="match status" value="1"/>
</dbReference>
<evidence type="ECO:0000259" key="4">
    <source>
        <dbReference type="PROSITE" id="PS51720"/>
    </source>
</evidence>
<dbReference type="GO" id="GO:0005525">
    <property type="term" value="F:GTP binding"/>
    <property type="evidence" value="ECO:0007669"/>
    <property type="project" value="UniProtKB-KW"/>
</dbReference>
<dbReference type="InterPro" id="IPR045058">
    <property type="entry name" value="GIMA/IAN/Toc"/>
</dbReference>
<protein>
    <submittedName>
        <fullName evidence="5">GTPase IMAP family member 7-like</fullName>
    </submittedName>
</protein>
<keyword evidence="3" id="KW-0342">GTP-binding</keyword>